<reference evidence="2 3" key="1">
    <citation type="journal article" date="2014" name="BMC Genomics">
        <title>Genome based analysis of type-I polyketide synthase and nonribosomal peptide synthetase gene clusters in seven strains of five representative Nocardia species.</title>
        <authorList>
            <person name="Komaki H."/>
            <person name="Ichikawa N."/>
            <person name="Hosoyama A."/>
            <person name="Takahashi-Nakaguchi A."/>
            <person name="Matsuzawa T."/>
            <person name="Suzuki K."/>
            <person name="Fujita N."/>
            <person name="Gonoi T."/>
        </authorList>
    </citation>
    <scope>NUCLEOTIDE SEQUENCE [LARGE SCALE GENOMIC DNA]</scope>
    <source>
        <strain evidence="2 3">NBRC 15531</strain>
    </source>
</reference>
<evidence type="ECO:0000256" key="1">
    <source>
        <dbReference type="SAM" id="SignalP"/>
    </source>
</evidence>
<evidence type="ECO:0000313" key="2">
    <source>
        <dbReference type="EMBL" id="GAD86473.1"/>
    </source>
</evidence>
<evidence type="ECO:0008006" key="4">
    <source>
        <dbReference type="Google" id="ProtNLM"/>
    </source>
</evidence>
<dbReference type="Gene3D" id="3.20.20.80">
    <property type="entry name" value="Glycosidases"/>
    <property type="match status" value="1"/>
</dbReference>
<organism evidence="2 3">
    <name type="scientific">Nocardia asteroides NBRC 15531</name>
    <dbReference type="NCBI Taxonomy" id="1110697"/>
    <lineage>
        <taxon>Bacteria</taxon>
        <taxon>Bacillati</taxon>
        <taxon>Actinomycetota</taxon>
        <taxon>Actinomycetes</taxon>
        <taxon>Mycobacteriales</taxon>
        <taxon>Nocardiaceae</taxon>
        <taxon>Nocardia</taxon>
    </lineage>
</organism>
<dbReference type="RefSeq" id="WP_022566983.1">
    <property type="nucleotide sequence ID" value="NZ_BAFO02000032.1"/>
</dbReference>
<dbReference type="eggNOG" id="COG3693">
    <property type="taxonomic scope" value="Bacteria"/>
</dbReference>
<dbReference type="OrthoDB" id="9802522at2"/>
<proteinExistence type="predicted"/>
<dbReference type="InterPro" id="IPR051923">
    <property type="entry name" value="Glycosyl_Hydrolase_39"/>
</dbReference>
<dbReference type="AlphaFoldDB" id="U5EJF7"/>
<accession>U5EJF7</accession>
<feature type="signal peptide" evidence="1">
    <location>
        <begin position="1"/>
        <end position="28"/>
    </location>
</feature>
<dbReference type="PROSITE" id="PS51257">
    <property type="entry name" value="PROKAR_LIPOPROTEIN"/>
    <property type="match status" value="1"/>
</dbReference>
<keyword evidence="3" id="KW-1185">Reference proteome</keyword>
<dbReference type="GO" id="GO:0004553">
    <property type="term" value="F:hydrolase activity, hydrolyzing O-glycosyl compounds"/>
    <property type="evidence" value="ECO:0007669"/>
    <property type="project" value="TreeGrafter"/>
</dbReference>
<evidence type="ECO:0000313" key="3">
    <source>
        <dbReference type="Proteomes" id="UP000017048"/>
    </source>
</evidence>
<dbReference type="SUPFAM" id="SSF51445">
    <property type="entry name" value="(Trans)glycosidases"/>
    <property type="match status" value="1"/>
</dbReference>
<gene>
    <name evidence="2" type="ORF">NCAST_32_09590</name>
</gene>
<name>U5EJF7_NOCAS</name>
<sequence length="356" mass="38211">MTLWRIARTTLIAALVTLTALGCATAPAQTTDTTVATGLGISGGHSWLELDAAELDRQMAVVAGTGATWVRIDLDWSVIEADRGRQDWSATDRAVGAARAHGLSVLAILTYAPAWAGLHEGVAGSKAVPQPVLFGRFVGDAVDRYRDQIAHWEIWNEPNVTAFFTPNPDVGMYAHLLRQAATAVRTRQPHGQVLVGGLAPATDEGPDIAPTTFVEALYELGAETDFDGIAVHPYSYPEMPASPAWYNAFGNLLRIRRIMDAHNDTAARLWPTEFGAPTGTGARSVSEQAQAAILDEGLGLVGTIHDVGPIFVYSLVDAGADPNDLEQNFGLLRRDYSEKPAMAVVRAYGERLRAGR</sequence>
<dbReference type="Proteomes" id="UP000017048">
    <property type="component" value="Unassembled WGS sequence"/>
</dbReference>
<keyword evidence="1" id="KW-0732">Signal</keyword>
<dbReference type="PANTHER" id="PTHR12631">
    <property type="entry name" value="ALPHA-L-IDURONIDASE"/>
    <property type="match status" value="1"/>
</dbReference>
<dbReference type="EMBL" id="BAFO02000032">
    <property type="protein sequence ID" value="GAD86473.1"/>
    <property type="molecule type" value="Genomic_DNA"/>
</dbReference>
<feature type="chain" id="PRO_5004659507" description="Glycoside hydrolase family 5 domain-containing protein" evidence="1">
    <location>
        <begin position="29"/>
        <end position="356"/>
    </location>
</feature>
<protein>
    <recommendedName>
        <fullName evidence="4">Glycoside hydrolase family 5 domain-containing protein</fullName>
    </recommendedName>
</protein>
<dbReference type="STRING" id="1824.SAMN05444423_102150"/>
<dbReference type="InterPro" id="IPR017853">
    <property type="entry name" value="GH"/>
</dbReference>
<dbReference type="PANTHER" id="PTHR12631:SF10">
    <property type="entry name" value="BETA-XYLOSIDASE-LIKE PROTEIN-RELATED"/>
    <property type="match status" value="1"/>
</dbReference>
<comment type="caution">
    <text evidence="2">The sequence shown here is derived from an EMBL/GenBank/DDBJ whole genome shotgun (WGS) entry which is preliminary data.</text>
</comment>